<dbReference type="GeneID" id="108561299"/>
<sequence>MILFNVKEHVKYNMFVLTHSLPQSVDPIKCTIAFFTLSSLDVLDMMDSIEEKKEHYINWIYRFQIEDENVGGFKNDQCFENDIAKCAHIAGTYSALNNLLILGDDFKRVDRVSIIKSLRQLQLDDGSFIGSKKGTENDMRFVYCAACICYILNDWSGMDVEKAVDYILKSISYDGAIAQGPELESHGGSTYCAVATLFLTKNLDRLSSKQRDNLIRWVVNRQLEGFQGRPNKMWDSCYTFWLGATLKMLDAYEYIDQERLENFVLSTQCYRSGGFGKNSSSDADPMHTYLALSGLSLLKTHKCNEVMPALNITYRAYDHLQNVHEAWRG</sequence>
<dbReference type="CDD" id="cd02895">
    <property type="entry name" value="GGTase-I"/>
    <property type="match status" value="1"/>
</dbReference>
<name>A0ABM1MJA8_NICVS</name>
<protein>
    <recommendedName>
        <fullName evidence="5">Geranylgeranyl transferase type-1 subunit beta</fullName>
        <ecNumber evidence="4">2.5.1.59</ecNumber>
    </recommendedName>
    <alternativeName>
        <fullName evidence="12">Geranylgeranyl transferase type I subunit beta</fullName>
    </alternativeName>
</protein>
<keyword evidence="7 15" id="KW-0808">Transferase</keyword>
<reference evidence="15" key="1">
    <citation type="submission" date="2025-08" db="UniProtKB">
        <authorList>
            <consortium name="RefSeq"/>
        </authorList>
    </citation>
    <scope>IDENTIFICATION</scope>
    <source>
        <tissue evidence="15">Whole Larva</tissue>
    </source>
</reference>
<dbReference type="Gene3D" id="1.50.10.20">
    <property type="match status" value="1"/>
</dbReference>
<evidence type="ECO:0000313" key="14">
    <source>
        <dbReference type="Proteomes" id="UP000695000"/>
    </source>
</evidence>
<evidence type="ECO:0000256" key="1">
    <source>
        <dbReference type="ARBA" id="ARBA00001946"/>
    </source>
</evidence>
<keyword evidence="10" id="KW-0862">Zinc</keyword>
<evidence type="ECO:0000256" key="8">
    <source>
        <dbReference type="ARBA" id="ARBA00022723"/>
    </source>
</evidence>
<comment type="cofactor">
    <cofactor evidence="1">
        <name>Mg(2+)</name>
        <dbReference type="ChEBI" id="CHEBI:18420"/>
    </cofactor>
</comment>
<dbReference type="Proteomes" id="UP000695000">
    <property type="component" value="Unplaced"/>
</dbReference>
<dbReference type="SUPFAM" id="SSF48239">
    <property type="entry name" value="Terpenoid cyclases/Protein prenyltransferases"/>
    <property type="match status" value="1"/>
</dbReference>
<gene>
    <name evidence="15" type="primary">LOC108561299</name>
</gene>
<evidence type="ECO:0000256" key="2">
    <source>
        <dbReference type="ARBA" id="ARBA00001947"/>
    </source>
</evidence>
<organism evidence="14 15">
    <name type="scientific">Nicrophorus vespilloides</name>
    <name type="common">Boreal carrion beetle</name>
    <dbReference type="NCBI Taxonomy" id="110193"/>
    <lineage>
        <taxon>Eukaryota</taxon>
        <taxon>Metazoa</taxon>
        <taxon>Ecdysozoa</taxon>
        <taxon>Arthropoda</taxon>
        <taxon>Hexapoda</taxon>
        <taxon>Insecta</taxon>
        <taxon>Pterygota</taxon>
        <taxon>Neoptera</taxon>
        <taxon>Endopterygota</taxon>
        <taxon>Coleoptera</taxon>
        <taxon>Polyphaga</taxon>
        <taxon>Staphyliniformia</taxon>
        <taxon>Silphidae</taxon>
        <taxon>Nicrophorinae</taxon>
        <taxon>Nicrophorus</taxon>
    </lineage>
</organism>
<comment type="cofactor">
    <cofactor evidence="2">
        <name>Zn(2+)</name>
        <dbReference type="ChEBI" id="CHEBI:29105"/>
    </cofactor>
</comment>
<evidence type="ECO:0000256" key="6">
    <source>
        <dbReference type="ARBA" id="ARBA00022602"/>
    </source>
</evidence>
<evidence type="ECO:0000256" key="3">
    <source>
        <dbReference type="ARBA" id="ARBA00010497"/>
    </source>
</evidence>
<dbReference type="InterPro" id="IPR041960">
    <property type="entry name" value="GGTase_I_beta"/>
</dbReference>
<evidence type="ECO:0000313" key="15">
    <source>
        <dbReference type="RefSeq" id="XP_017774658.1"/>
    </source>
</evidence>
<dbReference type="InterPro" id="IPR001330">
    <property type="entry name" value="Prenyltrans"/>
</dbReference>
<dbReference type="InterPro" id="IPR045089">
    <property type="entry name" value="PGGT1B-like"/>
</dbReference>
<keyword evidence="6" id="KW-0637">Prenyltransferase</keyword>
<dbReference type="InterPro" id="IPR008930">
    <property type="entry name" value="Terpenoid_cyclase/PrenylTrfase"/>
</dbReference>
<dbReference type="PANTHER" id="PTHR11774">
    <property type="entry name" value="GERANYLGERANYL TRANSFERASE TYPE BETA SUBUNIT"/>
    <property type="match status" value="1"/>
</dbReference>
<keyword evidence="9" id="KW-0677">Repeat</keyword>
<evidence type="ECO:0000256" key="4">
    <source>
        <dbReference type="ARBA" id="ARBA00012700"/>
    </source>
</evidence>
<evidence type="ECO:0000256" key="5">
    <source>
        <dbReference type="ARBA" id="ARBA00020603"/>
    </source>
</evidence>
<evidence type="ECO:0000256" key="7">
    <source>
        <dbReference type="ARBA" id="ARBA00022679"/>
    </source>
</evidence>
<keyword evidence="11" id="KW-0460">Magnesium</keyword>
<feature type="domain" description="Prenyltransferase alpha-alpha toroid" evidence="13">
    <location>
        <begin position="4"/>
        <end position="312"/>
    </location>
</feature>
<evidence type="ECO:0000256" key="9">
    <source>
        <dbReference type="ARBA" id="ARBA00022737"/>
    </source>
</evidence>
<dbReference type="PANTHER" id="PTHR11774:SF4">
    <property type="entry name" value="GERANYLGERANYL TRANSFERASE TYPE-1 SUBUNIT BETA"/>
    <property type="match status" value="1"/>
</dbReference>
<proteinExistence type="inferred from homology"/>
<keyword evidence="14" id="KW-1185">Reference proteome</keyword>
<comment type="similarity">
    <text evidence="3">Belongs to the protein prenyltransferase subunit beta family.</text>
</comment>
<accession>A0ABM1MJA8</accession>
<dbReference type="RefSeq" id="XP_017774658.1">
    <property type="nucleotide sequence ID" value="XM_017919169.1"/>
</dbReference>
<dbReference type="Pfam" id="PF00432">
    <property type="entry name" value="Prenyltrans"/>
    <property type="match status" value="1"/>
</dbReference>
<evidence type="ECO:0000256" key="10">
    <source>
        <dbReference type="ARBA" id="ARBA00022833"/>
    </source>
</evidence>
<evidence type="ECO:0000256" key="12">
    <source>
        <dbReference type="ARBA" id="ARBA00031713"/>
    </source>
</evidence>
<dbReference type="GO" id="GO:0016740">
    <property type="term" value="F:transferase activity"/>
    <property type="evidence" value="ECO:0007669"/>
    <property type="project" value="UniProtKB-KW"/>
</dbReference>
<dbReference type="EC" id="2.5.1.59" evidence="4"/>
<evidence type="ECO:0000259" key="13">
    <source>
        <dbReference type="Pfam" id="PF00432"/>
    </source>
</evidence>
<evidence type="ECO:0000256" key="11">
    <source>
        <dbReference type="ARBA" id="ARBA00022842"/>
    </source>
</evidence>
<keyword evidence="8" id="KW-0479">Metal-binding</keyword>